<feature type="non-terminal residue" evidence="1">
    <location>
        <position position="1"/>
    </location>
</feature>
<evidence type="ECO:0000313" key="1">
    <source>
        <dbReference type="EMBL" id="KKK70837.1"/>
    </source>
</evidence>
<comment type="caution">
    <text evidence="1">The sequence shown here is derived from an EMBL/GenBank/DDBJ whole genome shotgun (WGS) entry which is preliminary data.</text>
</comment>
<gene>
    <name evidence="1" type="ORF">LCGC14_2920000</name>
</gene>
<protein>
    <submittedName>
        <fullName evidence="1">Uncharacterized protein</fullName>
    </submittedName>
</protein>
<organism evidence="1">
    <name type="scientific">marine sediment metagenome</name>
    <dbReference type="NCBI Taxonomy" id="412755"/>
    <lineage>
        <taxon>unclassified sequences</taxon>
        <taxon>metagenomes</taxon>
        <taxon>ecological metagenomes</taxon>
    </lineage>
</organism>
<proteinExistence type="predicted"/>
<sequence length="121" mass="13838">FRNPTPDNKGFAWSDIDPKWKFWNPVLFRAKLMHPLAERGFKIDMDSLRWCEACVLVMPCGRSAHLEIGWAAGAGKKTAILLDSGEPELMYKIVDKIAITTDEIIDWVRSLELAPISRRPR</sequence>
<name>A0A0F8XP56_9ZZZZ</name>
<dbReference type="AlphaFoldDB" id="A0A0F8XP56"/>
<dbReference type="Gene3D" id="3.40.50.450">
    <property type="match status" value="1"/>
</dbReference>
<reference evidence="1" key="1">
    <citation type="journal article" date="2015" name="Nature">
        <title>Complex archaea that bridge the gap between prokaryotes and eukaryotes.</title>
        <authorList>
            <person name="Spang A."/>
            <person name="Saw J.H."/>
            <person name="Jorgensen S.L."/>
            <person name="Zaremba-Niedzwiedzka K."/>
            <person name="Martijn J."/>
            <person name="Lind A.E."/>
            <person name="van Eijk R."/>
            <person name="Schleper C."/>
            <person name="Guy L."/>
            <person name="Ettema T.J."/>
        </authorList>
    </citation>
    <scope>NUCLEOTIDE SEQUENCE</scope>
</reference>
<accession>A0A0F8XP56</accession>
<dbReference type="EMBL" id="LAZR01058001">
    <property type="protein sequence ID" value="KKK70837.1"/>
    <property type="molecule type" value="Genomic_DNA"/>
</dbReference>